<dbReference type="GO" id="GO:1990817">
    <property type="term" value="F:poly(A) RNA polymerase activity"/>
    <property type="evidence" value="ECO:0007669"/>
    <property type="project" value="InterPro"/>
</dbReference>
<evidence type="ECO:0000259" key="6">
    <source>
        <dbReference type="Pfam" id="PF22600"/>
    </source>
</evidence>
<evidence type="ECO:0000259" key="5">
    <source>
        <dbReference type="Pfam" id="PF03828"/>
    </source>
</evidence>
<sequence>MPNRVFVIIVVLVCSAAVDGARKGKRHAPQRHDPTVPRSSSPEVRDAIALLEQARIRLCEAELALYHSERMETVDIKPRYSVITNLVAAGPGHFRIRSLMPIYSDSLKRLTAILDHLTRAALDVDGTVKDHIQRDSYRKRIRDVMLQAYSSSTDLTVFSSSTLYNGFRARDNHFEDLPALQFWNSTSVTPGEIVSAAGRLDEQARRAYELSAATSKRNDLLDQTLSEYTKHCRLVMEGIKQPMVIAVAQYHDGQANATAAYAQLTEGSGKVIKLLKFVDEQRMLLRQSDELLQLVAHFLELISTTLDRIQYTVDIITSPDPAEVSGAPDPAPSKTKAKKKKKKRADKPTRTDETYLPSVPHDDVNDDAEDVQPEYCSPTPVAAHSSTRELPAAYNASVACENVSSVDATLEIPTPPQSSTRTIKKKKKKAKSLKPATAPAAPETPPGGCTAHMSSGDVECPTLTNTTADDLVDDQEGGVDGAPSYFGDAHYDMAVETWTESCHGETHVWSLVNASSDNSNSTRALKSSSPSTLSAASPAFVPTWLLSPGFLHPGPDDRSPIRIVDSLCPSSMQRTSSLDSLYTLPANEMTSLDRAQDFQMTLDLRDVTAAFEENRRRDNGRHHYGFRAVEHAVHRLFPNVSDVIVSGSVVYGLHLPAPISDLDLVVHHSTLDVSDGLLQLFRRIQQDPTFSSVDYIPMASTPIIKATVANSSVNIDVAWNAADVERTRQFIYYTLIKFPLFKPITMYMKYYLHMHGLGNPYYGGIGSFHLYLLVLYHLQVNHHVCALSAGTCLRAFFEFYGFSFQVEHHCISVHTEGRPILKTERIHQGQVEITRLCIESPFDKTIDVGRSAFNFAAVRQQLYTTYRILSGSQQVALSSLTPKIPVDPSTTSHRATQIDPYCKSK</sequence>
<dbReference type="GO" id="GO:0005730">
    <property type="term" value="C:nucleolus"/>
    <property type="evidence" value="ECO:0007669"/>
    <property type="project" value="TreeGrafter"/>
</dbReference>
<dbReference type="InterPro" id="IPR043519">
    <property type="entry name" value="NT_sf"/>
</dbReference>
<feature type="region of interest" description="Disordered" evidence="3">
    <location>
        <begin position="319"/>
        <end position="373"/>
    </location>
</feature>
<feature type="domain" description="Poly(A) RNA polymerase mitochondrial-like central palm" evidence="6">
    <location>
        <begin position="626"/>
        <end position="722"/>
    </location>
</feature>
<feature type="compositionally biased region" description="Basic residues" evidence="3">
    <location>
        <begin position="335"/>
        <end position="345"/>
    </location>
</feature>
<dbReference type="SUPFAM" id="SSF81301">
    <property type="entry name" value="Nucleotidyltransferase"/>
    <property type="match status" value="1"/>
</dbReference>
<keyword evidence="7" id="KW-0496">Mitochondrion</keyword>
<evidence type="ECO:0000256" key="2">
    <source>
        <dbReference type="ARBA" id="ARBA00022842"/>
    </source>
</evidence>
<evidence type="ECO:0000256" key="3">
    <source>
        <dbReference type="SAM" id="MobiDB-lite"/>
    </source>
</evidence>
<feature type="compositionally biased region" description="Basic residues" evidence="3">
    <location>
        <begin position="422"/>
        <end position="432"/>
    </location>
</feature>
<feature type="compositionally biased region" description="Low complexity" evidence="3">
    <location>
        <begin position="433"/>
        <end position="451"/>
    </location>
</feature>
<geneLocation type="mitochondrion" evidence="7"/>
<keyword evidence="4" id="KW-0732">Signal</keyword>
<dbReference type="GO" id="GO:0031499">
    <property type="term" value="C:TRAMP complex"/>
    <property type="evidence" value="ECO:0007669"/>
    <property type="project" value="TreeGrafter"/>
</dbReference>
<dbReference type="CDD" id="cd05402">
    <property type="entry name" value="NT_PAP_TUTase"/>
    <property type="match status" value="1"/>
</dbReference>
<dbReference type="GO" id="GO:0003729">
    <property type="term" value="F:mRNA binding"/>
    <property type="evidence" value="ECO:0007669"/>
    <property type="project" value="TreeGrafter"/>
</dbReference>
<feature type="region of interest" description="Disordered" evidence="3">
    <location>
        <begin position="410"/>
        <end position="480"/>
    </location>
</feature>
<evidence type="ECO:0000313" key="8">
    <source>
        <dbReference type="Proteomes" id="UP000290189"/>
    </source>
</evidence>
<dbReference type="InterPro" id="IPR002058">
    <property type="entry name" value="PAP_assoc"/>
</dbReference>
<dbReference type="Gene3D" id="3.30.460.10">
    <property type="entry name" value="Beta Polymerase, domain 2"/>
    <property type="match status" value="1"/>
</dbReference>
<feature type="chain" id="PRO_5017947444" evidence="4">
    <location>
        <begin position="21"/>
        <end position="905"/>
    </location>
</feature>
<dbReference type="Pfam" id="PF03828">
    <property type="entry name" value="PAP_assoc"/>
    <property type="match status" value="1"/>
</dbReference>
<protein>
    <submittedName>
        <fullName evidence="7">Uncharacterized protein</fullName>
    </submittedName>
</protein>
<dbReference type="EMBL" id="OVEO01000003">
    <property type="protein sequence ID" value="SPQ95210.1"/>
    <property type="molecule type" value="Genomic_DNA"/>
</dbReference>
<keyword evidence="1" id="KW-0479">Metal-binding</keyword>
<dbReference type="GO" id="GO:0043634">
    <property type="term" value="P:polyadenylation-dependent ncRNA catabolic process"/>
    <property type="evidence" value="ECO:0007669"/>
    <property type="project" value="TreeGrafter"/>
</dbReference>
<dbReference type="AlphaFoldDB" id="A0A3P3Y5E4"/>
<feature type="signal peptide" evidence="4">
    <location>
        <begin position="1"/>
        <end position="20"/>
    </location>
</feature>
<dbReference type="PANTHER" id="PTHR23092">
    <property type="entry name" value="POLY(A) RNA POLYMERASE"/>
    <property type="match status" value="1"/>
</dbReference>
<evidence type="ECO:0000256" key="1">
    <source>
        <dbReference type="ARBA" id="ARBA00022723"/>
    </source>
</evidence>
<dbReference type="Gene3D" id="1.10.1410.10">
    <property type="match status" value="1"/>
</dbReference>
<organism evidence="7 8">
    <name type="scientific">Plasmodiophora brassicae</name>
    <name type="common">Clubroot disease agent</name>
    <dbReference type="NCBI Taxonomy" id="37360"/>
    <lineage>
        <taxon>Eukaryota</taxon>
        <taxon>Sar</taxon>
        <taxon>Rhizaria</taxon>
        <taxon>Endomyxa</taxon>
        <taxon>Phytomyxea</taxon>
        <taxon>Plasmodiophorida</taxon>
        <taxon>Plasmodiophoridae</taxon>
        <taxon>Plasmodiophora</taxon>
    </lineage>
</organism>
<dbReference type="SUPFAM" id="SSF81631">
    <property type="entry name" value="PAP/OAS1 substrate-binding domain"/>
    <property type="match status" value="1"/>
</dbReference>
<evidence type="ECO:0000256" key="4">
    <source>
        <dbReference type="SAM" id="SignalP"/>
    </source>
</evidence>
<gene>
    <name evidence="7" type="ORF">PLBR_LOCUS2425</name>
</gene>
<dbReference type="PROSITE" id="PS50096">
    <property type="entry name" value="IQ"/>
    <property type="match status" value="1"/>
</dbReference>
<dbReference type="GO" id="GO:0046872">
    <property type="term" value="F:metal ion binding"/>
    <property type="evidence" value="ECO:0007669"/>
    <property type="project" value="UniProtKB-KW"/>
</dbReference>
<dbReference type="PANTHER" id="PTHR23092:SF15">
    <property type="entry name" value="INACTIVE NON-CANONICAL POLY(A) RNA POLYMERASE PROTEIN TRF4-2-RELATED"/>
    <property type="match status" value="1"/>
</dbReference>
<keyword evidence="2" id="KW-0460">Magnesium</keyword>
<feature type="compositionally biased region" description="Low complexity" evidence="3">
    <location>
        <begin position="524"/>
        <end position="534"/>
    </location>
</feature>
<feature type="domain" description="PAP-associated" evidence="5">
    <location>
        <begin position="790"/>
        <end position="844"/>
    </location>
</feature>
<dbReference type="GO" id="GO:0031123">
    <property type="term" value="P:RNA 3'-end processing"/>
    <property type="evidence" value="ECO:0007669"/>
    <property type="project" value="TreeGrafter"/>
</dbReference>
<proteinExistence type="predicted"/>
<dbReference type="InterPro" id="IPR045862">
    <property type="entry name" value="Trf4-like"/>
</dbReference>
<evidence type="ECO:0000313" key="7">
    <source>
        <dbReference type="EMBL" id="SPQ95210.1"/>
    </source>
</evidence>
<feature type="region of interest" description="Disordered" evidence="3">
    <location>
        <begin position="23"/>
        <end position="42"/>
    </location>
</feature>
<name>A0A3P3Y5E4_PLABS</name>
<dbReference type="Pfam" id="PF22600">
    <property type="entry name" value="MTPAP-like_central"/>
    <property type="match status" value="1"/>
</dbReference>
<feature type="region of interest" description="Disordered" evidence="3">
    <location>
        <begin position="515"/>
        <end position="534"/>
    </location>
</feature>
<accession>A0A3P3Y5E4</accession>
<dbReference type="InterPro" id="IPR054708">
    <property type="entry name" value="MTPAP-like_central"/>
</dbReference>
<dbReference type="Proteomes" id="UP000290189">
    <property type="component" value="Unassembled WGS sequence"/>
</dbReference>
<reference evidence="7 8" key="1">
    <citation type="submission" date="2018-03" db="EMBL/GenBank/DDBJ databases">
        <authorList>
            <person name="Fogelqvist J."/>
        </authorList>
    </citation>
    <scope>NUCLEOTIDE SEQUENCE [LARGE SCALE GENOMIC DNA]</scope>
</reference>